<comment type="caution">
    <text evidence="4">The sequence shown here is derived from an EMBL/GenBank/DDBJ whole genome shotgun (WGS) entry which is preliminary data.</text>
</comment>
<keyword evidence="2" id="KW-0611">Plant defense</keyword>
<proteinExistence type="predicted"/>
<evidence type="ECO:0000256" key="1">
    <source>
        <dbReference type="ARBA" id="ARBA00022614"/>
    </source>
</evidence>
<evidence type="ECO:0000313" key="5">
    <source>
        <dbReference type="Proteomes" id="UP001187192"/>
    </source>
</evidence>
<dbReference type="Pfam" id="PF25019">
    <property type="entry name" value="LRR_R13L1-DRL21"/>
    <property type="match status" value="1"/>
</dbReference>
<dbReference type="InterPro" id="IPR032675">
    <property type="entry name" value="LRR_dom_sf"/>
</dbReference>
<protein>
    <recommendedName>
        <fullName evidence="3">R13L1/DRL21-like LRR repeat region domain-containing protein</fullName>
    </recommendedName>
</protein>
<dbReference type="PANTHER" id="PTHR36766:SF30">
    <property type="entry name" value="TIR-NBS TYPE DISEASE RESISTANCE PROTEIN-RELATED"/>
    <property type="match status" value="1"/>
</dbReference>
<feature type="domain" description="R13L1/DRL21-like LRR repeat region" evidence="3">
    <location>
        <begin position="119"/>
        <end position="157"/>
    </location>
</feature>
<dbReference type="Gene3D" id="3.80.10.10">
    <property type="entry name" value="Ribonuclease Inhibitor"/>
    <property type="match status" value="3"/>
</dbReference>
<name>A0AA87ZR30_FICCA</name>
<dbReference type="EMBL" id="BTGU01000011">
    <property type="protein sequence ID" value="GMN40848.1"/>
    <property type="molecule type" value="Genomic_DNA"/>
</dbReference>
<keyword evidence="1" id="KW-0433">Leucine-rich repeat</keyword>
<evidence type="ECO:0000259" key="3">
    <source>
        <dbReference type="Pfam" id="PF25019"/>
    </source>
</evidence>
<organism evidence="4 5">
    <name type="scientific">Ficus carica</name>
    <name type="common">Common fig</name>
    <dbReference type="NCBI Taxonomy" id="3494"/>
    <lineage>
        <taxon>Eukaryota</taxon>
        <taxon>Viridiplantae</taxon>
        <taxon>Streptophyta</taxon>
        <taxon>Embryophyta</taxon>
        <taxon>Tracheophyta</taxon>
        <taxon>Spermatophyta</taxon>
        <taxon>Magnoliopsida</taxon>
        <taxon>eudicotyledons</taxon>
        <taxon>Gunneridae</taxon>
        <taxon>Pentapetalae</taxon>
        <taxon>rosids</taxon>
        <taxon>fabids</taxon>
        <taxon>Rosales</taxon>
        <taxon>Moraceae</taxon>
        <taxon>Ficeae</taxon>
        <taxon>Ficus</taxon>
    </lineage>
</organism>
<evidence type="ECO:0000256" key="2">
    <source>
        <dbReference type="ARBA" id="ARBA00022821"/>
    </source>
</evidence>
<dbReference type="InterPro" id="IPR056789">
    <property type="entry name" value="LRR_R13L1-DRL21"/>
</dbReference>
<dbReference type="PANTHER" id="PTHR36766">
    <property type="entry name" value="PLANT BROAD-SPECTRUM MILDEW RESISTANCE PROTEIN RPW8"/>
    <property type="match status" value="1"/>
</dbReference>
<reference evidence="4" key="1">
    <citation type="submission" date="2023-07" db="EMBL/GenBank/DDBJ databases">
        <title>draft genome sequence of fig (Ficus carica).</title>
        <authorList>
            <person name="Takahashi T."/>
            <person name="Nishimura K."/>
        </authorList>
    </citation>
    <scope>NUCLEOTIDE SEQUENCE</scope>
</reference>
<sequence length="523" mass="59260">MLSFLAITEYNCGHTKCSVLADFPGITQCCESDMEILPESVCFLNHLLTLDLSCCRSLHKLPNQMSRLKCLRHLYIHGSLRMRDVQRKLTLPICPGKGISQNWSCLGVQMITNLRAMPNREILENVVEITLSNCKNCSELPPLGKLKSLRDLRISGMNFVRYMDNESYNGDLRRAFSCLKTLRLEDLPNLERLSREEGKEMFPCLSSLHVDKCPKLALPDLGSLKNLVVFECSELLLKSISSLPGLTHLCIIGNDQLAFFPERALQNLTLLQKLEIFGFTKLQELPPDMLIELRSLEDLRISFCHELRCLPERIPFRGPTLLKRMTIKSCKKLKSLSDSFQDLTALRSLDLVDCPELEGFPSCLDQLSSLQSLTMSGLKLNMSKHGGHSCILLASHKLAALPEVLQQLRSLEVMEISYFLELSSLPDWLGNLASLRELSITDILDHFRQQRILRRDSPHIHKRQTFILSFESISGRGDDHYSEVADFVDSDHCSCNLQQVLLVLAPSILLQVMEVPTYVVCCV</sequence>
<dbReference type="AlphaFoldDB" id="A0AA87ZR30"/>
<gene>
    <name evidence="4" type="ORF">TIFTF001_010050</name>
</gene>
<dbReference type="GO" id="GO:0006952">
    <property type="term" value="P:defense response"/>
    <property type="evidence" value="ECO:0007669"/>
    <property type="project" value="UniProtKB-KW"/>
</dbReference>
<accession>A0AA87ZR30</accession>
<evidence type="ECO:0000313" key="4">
    <source>
        <dbReference type="EMBL" id="GMN40848.1"/>
    </source>
</evidence>
<keyword evidence="5" id="KW-1185">Reference proteome</keyword>
<dbReference type="SUPFAM" id="SSF52058">
    <property type="entry name" value="L domain-like"/>
    <property type="match status" value="2"/>
</dbReference>
<dbReference type="Proteomes" id="UP001187192">
    <property type="component" value="Unassembled WGS sequence"/>
</dbReference>